<dbReference type="Proteomes" id="UP000028058">
    <property type="component" value="Unassembled WGS sequence"/>
</dbReference>
<dbReference type="EMBL" id="JNAD02000007">
    <property type="protein sequence ID" value="RKM94772.1"/>
    <property type="molecule type" value="Genomic_DNA"/>
</dbReference>
<proteinExistence type="predicted"/>
<comment type="caution">
    <text evidence="2">The sequence shown here is derived from an EMBL/GenBank/DDBJ whole genome shotgun (WGS) entry which is preliminary data.</text>
</comment>
<dbReference type="AlphaFoldDB" id="A0A3M8F989"/>
<evidence type="ECO:0000256" key="1">
    <source>
        <dbReference type="SAM" id="MobiDB-lite"/>
    </source>
</evidence>
<organism evidence="2 3">
    <name type="scientific">Streptomyces xinghaiensis</name>
    <dbReference type="NCBI Taxonomy" id="1038928"/>
    <lineage>
        <taxon>Bacteria</taxon>
        <taxon>Bacillati</taxon>
        <taxon>Actinomycetota</taxon>
        <taxon>Actinomycetes</taxon>
        <taxon>Kitasatosporales</taxon>
        <taxon>Streptomycetaceae</taxon>
        <taxon>Streptomyces</taxon>
    </lineage>
</organism>
<sequence>MTVEPSTEPTDDLPTLTRLRLLPWLGPEGKPCYLDTDDSGSMLSRLADSAEAVQLREAEALIRYAEDMLAGERTPPHALRFLGCRLAQALRDVSRVAVSRGMRLPEPAHAEEPYEDEAEAEERPRPAAEPTG</sequence>
<keyword evidence="3" id="KW-1185">Reference proteome</keyword>
<gene>
    <name evidence="2" type="ORF">SFRA_015945</name>
</gene>
<reference evidence="2 3" key="1">
    <citation type="journal article" date="2014" name="Genome Announc.">
        <title>Draft Genome Sequence of Streptomyces fradiae ATCC 19609, a Strain Highly Sensitive to Antibiotics.</title>
        <authorList>
            <person name="Bekker O.B."/>
            <person name="Klimina K.M."/>
            <person name="Vatlin A.A."/>
            <person name="Zakharevich N.V."/>
            <person name="Kasianov A.S."/>
            <person name="Danilenko V.N."/>
        </authorList>
    </citation>
    <scope>NUCLEOTIDE SEQUENCE [LARGE SCALE GENOMIC DNA]</scope>
    <source>
        <strain evidence="2 3">ATCC 19609</strain>
    </source>
</reference>
<evidence type="ECO:0000313" key="3">
    <source>
        <dbReference type="Proteomes" id="UP000028058"/>
    </source>
</evidence>
<dbReference type="RefSeq" id="WP_050364464.1">
    <property type="nucleotide sequence ID" value="NZ_CP134822.1"/>
</dbReference>
<protein>
    <submittedName>
        <fullName evidence="2">Uncharacterized protein</fullName>
    </submittedName>
</protein>
<evidence type="ECO:0000313" key="2">
    <source>
        <dbReference type="EMBL" id="RKM94772.1"/>
    </source>
</evidence>
<dbReference type="OrthoDB" id="4320909at2"/>
<name>A0A3M8F989_9ACTN</name>
<accession>A0A3M8F989</accession>
<feature type="region of interest" description="Disordered" evidence="1">
    <location>
        <begin position="103"/>
        <end position="132"/>
    </location>
</feature>